<accession>A0AAD4CML3</accession>
<dbReference type="InterPro" id="IPR007219">
    <property type="entry name" value="XnlR_reg_dom"/>
</dbReference>
<protein>
    <recommendedName>
        <fullName evidence="5">Xylanolytic transcriptional activator regulatory domain-containing protein</fullName>
    </recommendedName>
</protein>
<dbReference type="Pfam" id="PF04082">
    <property type="entry name" value="Fungal_trans"/>
    <property type="match status" value="1"/>
</dbReference>
<dbReference type="EMBL" id="VCAU01000037">
    <property type="protein sequence ID" value="KAF9889310.1"/>
    <property type="molecule type" value="Genomic_DNA"/>
</dbReference>
<keyword evidence="2" id="KW-0804">Transcription</keyword>
<evidence type="ECO:0000259" key="5">
    <source>
        <dbReference type="SMART" id="SM00906"/>
    </source>
</evidence>
<dbReference type="AlphaFoldDB" id="A0AAD4CML3"/>
<evidence type="ECO:0000313" key="7">
    <source>
        <dbReference type="Proteomes" id="UP001194746"/>
    </source>
</evidence>
<feature type="domain" description="Xylanolytic transcriptional activator regulatory" evidence="5">
    <location>
        <begin position="313"/>
        <end position="395"/>
    </location>
</feature>
<keyword evidence="3" id="KW-0539">Nucleus</keyword>
<reference evidence="6" key="1">
    <citation type="journal article" date="2019" name="Beilstein J. Org. Chem.">
        <title>Nanangenines: drimane sesquiterpenoids as the dominant metabolite cohort of a novel Australian fungus, Aspergillus nanangensis.</title>
        <authorList>
            <person name="Lacey H.J."/>
            <person name="Gilchrist C.L.M."/>
            <person name="Crombie A."/>
            <person name="Kalaitzis J.A."/>
            <person name="Vuong D."/>
            <person name="Rutledge P.J."/>
            <person name="Turner P."/>
            <person name="Pitt J.I."/>
            <person name="Lacey E."/>
            <person name="Chooi Y.H."/>
            <person name="Piggott A.M."/>
        </authorList>
    </citation>
    <scope>NUCLEOTIDE SEQUENCE</scope>
    <source>
        <strain evidence="6">MST-FP2251</strain>
    </source>
</reference>
<feature type="region of interest" description="Disordered" evidence="4">
    <location>
        <begin position="78"/>
        <end position="123"/>
    </location>
</feature>
<comment type="caution">
    <text evidence="6">The sequence shown here is derived from an EMBL/GenBank/DDBJ whole genome shotgun (WGS) entry which is preliminary data.</text>
</comment>
<dbReference type="GO" id="GO:0000981">
    <property type="term" value="F:DNA-binding transcription factor activity, RNA polymerase II-specific"/>
    <property type="evidence" value="ECO:0007669"/>
    <property type="project" value="TreeGrafter"/>
</dbReference>
<dbReference type="GO" id="GO:0000978">
    <property type="term" value="F:RNA polymerase II cis-regulatory region sequence-specific DNA binding"/>
    <property type="evidence" value="ECO:0007669"/>
    <property type="project" value="TreeGrafter"/>
</dbReference>
<keyword evidence="1" id="KW-0805">Transcription regulation</keyword>
<dbReference type="GO" id="GO:0005634">
    <property type="term" value="C:nucleus"/>
    <property type="evidence" value="ECO:0007669"/>
    <property type="project" value="TreeGrafter"/>
</dbReference>
<evidence type="ECO:0000256" key="2">
    <source>
        <dbReference type="ARBA" id="ARBA00023163"/>
    </source>
</evidence>
<dbReference type="GO" id="GO:0006351">
    <property type="term" value="P:DNA-templated transcription"/>
    <property type="evidence" value="ECO:0007669"/>
    <property type="project" value="InterPro"/>
</dbReference>
<dbReference type="Proteomes" id="UP001194746">
    <property type="component" value="Unassembled WGS sequence"/>
</dbReference>
<proteinExistence type="predicted"/>
<reference evidence="6" key="2">
    <citation type="submission" date="2020-02" db="EMBL/GenBank/DDBJ databases">
        <authorList>
            <person name="Gilchrist C.L.M."/>
            <person name="Chooi Y.-H."/>
        </authorList>
    </citation>
    <scope>NUCLEOTIDE SEQUENCE</scope>
    <source>
        <strain evidence="6">MST-FP2251</strain>
    </source>
</reference>
<evidence type="ECO:0000256" key="3">
    <source>
        <dbReference type="ARBA" id="ARBA00023242"/>
    </source>
</evidence>
<dbReference type="InterPro" id="IPR051127">
    <property type="entry name" value="Fungal_SecMet_Regulators"/>
</dbReference>
<gene>
    <name evidence="6" type="ORF">FE257_007419</name>
</gene>
<dbReference type="GO" id="GO:0008270">
    <property type="term" value="F:zinc ion binding"/>
    <property type="evidence" value="ECO:0007669"/>
    <property type="project" value="InterPro"/>
</dbReference>
<sequence>MCLLPGASLVQISPEKDSDRAILEVWVNPTDLTSSLWCKFTDRKVLGILFPDVSAEQLESMSRSQLLDLLRDECATHESTDHLLEPQNPADRPSVDEDLMSLEPSPEQEFARDEPAEQSGAYPLVTDDVNGLSLCLDESKTSYLGMSSMPAVLRVITRISHPVRQAVSQARGMKGLGHSRQGSDQQPIIQMQTTSPSDELLVVNAYFSHFHAITPMVDEVDFRARYTKKISGDSAADGRGSGQGPWLALLHMVLTLGSIAAHRPDNKQHGVFYKRASRHLDFQCVGSGNLYTVQALGLLGGYYLHYLNKPNTASAVMGAALRMATAIGLHRAQATDFRFQHSCKSAQTRMHTWWSVFCLDTWAGVTLGRPSLGRWSPGTFFISIPTPLPRDYDSLSLHASHEFCKIATRIQDRMVEPPLITPHEITVFDSELLGWQASLPPLFLTALRASSSSWCLKGNTTDRIEEEKRSIGMACLTIAFETIDTIASDWFPNQVSTWNSSWHLFQAAMVALLGFIAGTHGEDTQSNQTVLCEKSIERVLHLLREMRPWCAGATRSLEVVQFLYGAAKAACSISTPTVIEDYGGASHIVDGFQPLDTLEKEAYWNFDYIDYLNITATNWGCDEVFDLAFHEGLQI</sequence>
<evidence type="ECO:0000256" key="1">
    <source>
        <dbReference type="ARBA" id="ARBA00023015"/>
    </source>
</evidence>
<evidence type="ECO:0000256" key="4">
    <source>
        <dbReference type="SAM" id="MobiDB-lite"/>
    </source>
</evidence>
<name>A0AAD4CML3_ASPNN</name>
<organism evidence="6 7">
    <name type="scientific">Aspergillus nanangensis</name>
    <dbReference type="NCBI Taxonomy" id="2582783"/>
    <lineage>
        <taxon>Eukaryota</taxon>
        <taxon>Fungi</taxon>
        <taxon>Dikarya</taxon>
        <taxon>Ascomycota</taxon>
        <taxon>Pezizomycotina</taxon>
        <taxon>Eurotiomycetes</taxon>
        <taxon>Eurotiomycetidae</taxon>
        <taxon>Eurotiales</taxon>
        <taxon>Aspergillaceae</taxon>
        <taxon>Aspergillus</taxon>
        <taxon>Aspergillus subgen. Circumdati</taxon>
    </lineage>
</organism>
<dbReference type="PANTHER" id="PTHR47424">
    <property type="entry name" value="REGULATORY PROTEIN GAL4"/>
    <property type="match status" value="1"/>
</dbReference>
<evidence type="ECO:0000313" key="6">
    <source>
        <dbReference type="EMBL" id="KAF9889310.1"/>
    </source>
</evidence>
<keyword evidence="7" id="KW-1185">Reference proteome</keyword>
<dbReference type="GO" id="GO:0000435">
    <property type="term" value="P:positive regulation of transcription from RNA polymerase II promoter by galactose"/>
    <property type="evidence" value="ECO:0007669"/>
    <property type="project" value="TreeGrafter"/>
</dbReference>
<dbReference type="CDD" id="cd12148">
    <property type="entry name" value="fungal_TF_MHR"/>
    <property type="match status" value="1"/>
</dbReference>
<dbReference type="PANTHER" id="PTHR47424:SF5">
    <property type="entry name" value="ZN(II)2CYS6 TRANSCRIPTION FACTOR (EUROFUNG)"/>
    <property type="match status" value="1"/>
</dbReference>
<dbReference type="SMART" id="SM00906">
    <property type="entry name" value="Fungal_trans"/>
    <property type="match status" value="1"/>
</dbReference>